<evidence type="ECO:0000256" key="13">
    <source>
        <dbReference type="ARBA" id="ARBA00049763"/>
    </source>
</evidence>
<evidence type="ECO:0000256" key="6">
    <source>
        <dbReference type="ARBA" id="ARBA00022801"/>
    </source>
</evidence>
<evidence type="ECO:0000256" key="5">
    <source>
        <dbReference type="ARBA" id="ARBA00022692"/>
    </source>
</evidence>
<evidence type="ECO:0000256" key="3">
    <source>
        <dbReference type="ARBA" id="ARBA00007797"/>
    </source>
</evidence>
<dbReference type="GO" id="GO:0004222">
    <property type="term" value="F:metalloendopeptidase activity"/>
    <property type="evidence" value="ECO:0007669"/>
    <property type="project" value="InterPro"/>
</dbReference>
<feature type="transmembrane region" description="Helical" evidence="14">
    <location>
        <begin position="35"/>
        <end position="51"/>
    </location>
</feature>
<feature type="transmembrane region" description="Helical" evidence="14">
    <location>
        <begin position="102"/>
        <end position="121"/>
    </location>
</feature>
<feature type="transmembrane region" description="Helical" evidence="14">
    <location>
        <begin position="63"/>
        <end position="82"/>
    </location>
</feature>
<evidence type="ECO:0000259" key="16">
    <source>
        <dbReference type="Pfam" id="PF03914"/>
    </source>
</evidence>
<name>A0A3P6ZJT3_HYMDI</name>
<gene>
    <name evidence="17" type="ORF">HDID_LOCUS9381</name>
</gene>
<feature type="domain" description="CCAAT-binding factor" evidence="16">
    <location>
        <begin position="395"/>
        <end position="548"/>
    </location>
</feature>
<feature type="domain" description="CAAX prenyl protease 2/Lysostaphin resistance protein A-like" evidence="15">
    <location>
        <begin position="35"/>
        <end position="139"/>
    </location>
</feature>
<dbReference type="EC" id="3.4.26.1" evidence="12"/>
<comment type="subcellular location">
    <subcellularLocation>
        <location evidence="1">Endoplasmic reticulum membrane</location>
        <topology evidence="1">Multi-pass membrane protein</topology>
    </subcellularLocation>
</comment>
<dbReference type="PANTHER" id="PTHR13046">
    <property type="entry name" value="PROTEASE U48 CAAX PRENYL PROTEASE RCE1"/>
    <property type="match status" value="1"/>
</dbReference>
<dbReference type="GO" id="GO:0005789">
    <property type="term" value="C:endoplasmic reticulum membrane"/>
    <property type="evidence" value="ECO:0007669"/>
    <property type="project" value="UniProtKB-SubCell"/>
</dbReference>
<feature type="transmembrane region" description="Helical" evidence="14">
    <location>
        <begin position="162"/>
        <end position="187"/>
    </location>
</feature>
<keyword evidence="4" id="KW-0645">Protease</keyword>
<comment type="similarity">
    <text evidence="2">Belongs to the peptidase U48 family.</text>
</comment>
<sequence length="618" mass="68557">MPFLTTTVSSSFLSTNMLSIELNILTELRYKCDIIWLRAVVVAPLVEEIIFRGCILFQLQRQFQTCGALCLGSGLLFAIAHSHHVVEKLYIGYPLNAALSEVFPQVIMTAMFGVYSTLIVLRSGHLIAACIVHSFCNAMGAPDILGDLKYVALSDPRRGKRIYLTLLFSGFIGWLLLIGPATTLFGFSNTTQCRLFYSFQLYIDYFISTHFVLMSIQPTYDSTLAQLGAFLKAKSPLAVENAFTTLSNSIKYVDYCAHLIRCLQSTINDANFDKIEVATFFSRVIRLLKCLVPMKMKPEFMGEKPPAKSEQAKRVKISALRHALTRTWGKLLEKGLSDDLMLEALVTLGDDQIEKMIDTAQLLGPYITLIFDPPANSNAASFPSWSRAVTRALLKVIHTGGLNYDRLYLRLYALLGEDLLICPYADRFLLDLDVYLTSIHVPAGWLSAFSKRLIQLSLIGTAPLSIMSALITVGGNVLIRHPPCRVLIDRSSGLEESTSTTTECGPGGDPYVYHPGDLARDASDALASSLWELICLECHYQADIANLANRIRHIASDNGMNLLPDVKNQVESGKQLQNVVDRASRQYMSVLEMTNARMPSLTALEGWFVGTEISQAMV</sequence>
<evidence type="ECO:0000256" key="14">
    <source>
        <dbReference type="SAM" id="Phobius"/>
    </source>
</evidence>
<evidence type="ECO:0000256" key="1">
    <source>
        <dbReference type="ARBA" id="ARBA00004477"/>
    </source>
</evidence>
<keyword evidence="8 14" id="KW-1133">Transmembrane helix</keyword>
<evidence type="ECO:0000256" key="2">
    <source>
        <dbReference type="ARBA" id="ARBA00006897"/>
    </source>
</evidence>
<dbReference type="Pfam" id="PF03914">
    <property type="entry name" value="CBF"/>
    <property type="match status" value="1"/>
</dbReference>
<evidence type="ECO:0000313" key="18">
    <source>
        <dbReference type="Proteomes" id="UP000274504"/>
    </source>
</evidence>
<organism evidence="17 18">
    <name type="scientific">Hymenolepis diminuta</name>
    <name type="common">Rat tapeworm</name>
    <dbReference type="NCBI Taxonomy" id="6216"/>
    <lineage>
        <taxon>Eukaryota</taxon>
        <taxon>Metazoa</taxon>
        <taxon>Spiralia</taxon>
        <taxon>Lophotrochozoa</taxon>
        <taxon>Platyhelminthes</taxon>
        <taxon>Cestoda</taxon>
        <taxon>Eucestoda</taxon>
        <taxon>Cyclophyllidea</taxon>
        <taxon>Hymenolepididae</taxon>
        <taxon>Hymenolepis</taxon>
    </lineage>
</organism>
<dbReference type="Pfam" id="PF02517">
    <property type="entry name" value="Rce1-like"/>
    <property type="match status" value="1"/>
</dbReference>
<dbReference type="OrthoDB" id="271604at2759"/>
<proteinExistence type="inferred from homology"/>
<evidence type="ECO:0000256" key="9">
    <source>
        <dbReference type="ARBA" id="ARBA00023136"/>
    </source>
</evidence>
<evidence type="ECO:0000256" key="4">
    <source>
        <dbReference type="ARBA" id="ARBA00022670"/>
    </source>
</evidence>
<dbReference type="InterPro" id="IPR039731">
    <property type="entry name" value="Rce1"/>
</dbReference>
<dbReference type="Proteomes" id="UP000274504">
    <property type="component" value="Unassembled WGS sequence"/>
</dbReference>
<keyword evidence="6" id="KW-0378">Hydrolase</keyword>
<dbReference type="AlphaFoldDB" id="A0A3P6ZJT3"/>
<comment type="similarity">
    <text evidence="3">Belongs to the CBF/MAK21 family.</text>
</comment>
<keyword evidence="7" id="KW-0256">Endoplasmic reticulum</keyword>
<keyword evidence="5 14" id="KW-0812">Transmembrane</keyword>
<evidence type="ECO:0000313" key="17">
    <source>
        <dbReference type="EMBL" id="VDL61699.1"/>
    </source>
</evidence>
<reference evidence="17 18" key="1">
    <citation type="submission" date="2018-11" db="EMBL/GenBank/DDBJ databases">
        <authorList>
            <consortium name="Pathogen Informatics"/>
        </authorList>
    </citation>
    <scope>NUCLEOTIDE SEQUENCE [LARGE SCALE GENOMIC DNA]</scope>
</reference>
<keyword evidence="9 14" id="KW-0472">Membrane</keyword>
<dbReference type="InterPro" id="IPR003675">
    <property type="entry name" value="Rce1/LyrA-like_dom"/>
</dbReference>
<comment type="catalytic activity">
    <reaction evidence="11">
        <text>Hydrolyzes the peptide bond -P2-(S-farnesyl or geranylgeranyl)C-P1'-P2'-P3'-COOH where P1' and P2' are amino acids with aliphatic sidechains and P3' is any C-terminal residue.</text>
        <dbReference type="EC" id="3.4.26.1"/>
    </reaction>
</comment>
<accession>A0A3P6ZJT3</accession>
<dbReference type="GO" id="GO:0005634">
    <property type="term" value="C:nucleus"/>
    <property type="evidence" value="ECO:0007669"/>
    <property type="project" value="UniProtKB-ARBA"/>
</dbReference>
<evidence type="ECO:0000256" key="12">
    <source>
        <dbReference type="ARBA" id="ARBA00049729"/>
    </source>
</evidence>
<evidence type="ECO:0000256" key="7">
    <source>
        <dbReference type="ARBA" id="ARBA00022824"/>
    </source>
</evidence>
<evidence type="ECO:0000256" key="10">
    <source>
        <dbReference type="ARBA" id="ARBA00032607"/>
    </source>
</evidence>
<dbReference type="PANTHER" id="PTHR13046:SF0">
    <property type="entry name" value="CAAX PRENYL PROTEASE 2"/>
    <property type="match status" value="1"/>
</dbReference>
<dbReference type="EMBL" id="UYSG01011278">
    <property type="protein sequence ID" value="VDL61699.1"/>
    <property type="molecule type" value="Genomic_DNA"/>
</dbReference>
<protein>
    <recommendedName>
        <fullName evidence="13">CAAX prenyl protease 2</fullName>
        <ecNumber evidence="12">3.4.26.1</ecNumber>
    </recommendedName>
    <alternativeName>
        <fullName evidence="10">Farnesylated proteins-converting enzyme 2</fullName>
    </alternativeName>
</protein>
<evidence type="ECO:0000259" key="15">
    <source>
        <dbReference type="Pfam" id="PF02517"/>
    </source>
</evidence>
<dbReference type="InterPro" id="IPR005612">
    <property type="entry name" value="CCAAT-binding_factor"/>
</dbReference>
<dbReference type="GO" id="GO:0071586">
    <property type="term" value="P:CAAX-box protein processing"/>
    <property type="evidence" value="ECO:0007669"/>
    <property type="project" value="InterPro"/>
</dbReference>
<evidence type="ECO:0000256" key="11">
    <source>
        <dbReference type="ARBA" id="ARBA00047280"/>
    </source>
</evidence>
<evidence type="ECO:0000256" key="8">
    <source>
        <dbReference type="ARBA" id="ARBA00022989"/>
    </source>
</evidence>